<keyword evidence="2" id="KW-0732">Signal</keyword>
<name>W5W1X3_9PSEU</name>
<sequence>MGAARLGTMILLAISLALGLTGVAHADGVAGTSVRLVQSVGGHELTFTIHPVEGMPGPLQVDVLTHVGQPEADLDLTAHAVDGGGTPTSGKLHLTGQPGSRTAQLAVDRPGPWELRAQVGGEFAAIPFLVPPIVVQPWEWAAYTGFGAAGILLLASFLLALKRPRWAAVTGATTAVALAVGVTAALLSPSIQPPPGMQQQQQQQMQMQMAPAYGNLALSTEPAHPTAGEPFRLRLALFDGATGRPMDDLQVDHGALIHLALIGDDHRYLTHLHPARTGPGQYEVRTTLPVGGGFTAYAELARTGSGEQLLRRHFTVGGAASTVDTPIGLGERAADGLRFSLSSTPIRAGAPATLTFQISDEHGPVHDLQPWLGMTGHLLLTSEDGALFEHVHERDSMATAVLTATLAQPDETVRGAGPAARFVLTFPEPGRYWLWLQVERDYQVRTVPYVVDVPAA</sequence>
<keyword evidence="1" id="KW-0812">Transmembrane</keyword>
<protein>
    <recommendedName>
        <fullName evidence="5">Secreted protein</fullName>
    </recommendedName>
</protein>
<feature type="chain" id="PRO_5004874816" description="Secreted protein" evidence="2">
    <location>
        <begin position="27"/>
        <end position="456"/>
    </location>
</feature>
<evidence type="ECO:0000256" key="1">
    <source>
        <dbReference type="SAM" id="Phobius"/>
    </source>
</evidence>
<organism evidence="3 4">
    <name type="scientific">Kutzneria albida DSM 43870</name>
    <dbReference type="NCBI Taxonomy" id="1449976"/>
    <lineage>
        <taxon>Bacteria</taxon>
        <taxon>Bacillati</taxon>
        <taxon>Actinomycetota</taxon>
        <taxon>Actinomycetes</taxon>
        <taxon>Pseudonocardiales</taxon>
        <taxon>Pseudonocardiaceae</taxon>
        <taxon>Kutzneria</taxon>
    </lineage>
</organism>
<dbReference type="KEGG" id="kal:KALB_1777"/>
<proteinExistence type="predicted"/>
<dbReference type="HOGENOM" id="CLU_589093_0_0_11"/>
<keyword evidence="1" id="KW-1133">Transmembrane helix</keyword>
<evidence type="ECO:0000313" key="4">
    <source>
        <dbReference type="Proteomes" id="UP000019225"/>
    </source>
</evidence>
<feature type="signal peptide" evidence="2">
    <location>
        <begin position="1"/>
        <end position="26"/>
    </location>
</feature>
<accession>W5W1X3</accession>
<dbReference type="eggNOG" id="COG2217">
    <property type="taxonomic scope" value="Bacteria"/>
</dbReference>
<evidence type="ECO:0000313" key="3">
    <source>
        <dbReference type="EMBL" id="AHH95148.1"/>
    </source>
</evidence>
<dbReference type="EMBL" id="CP007155">
    <property type="protein sequence ID" value="AHH95148.1"/>
    <property type="molecule type" value="Genomic_DNA"/>
</dbReference>
<evidence type="ECO:0000256" key="2">
    <source>
        <dbReference type="SAM" id="SignalP"/>
    </source>
</evidence>
<dbReference type="RefSeq" id="WP_030111756.1">
    <property type="nucleotide sequence ID" value="NZ_CP007155.1"/>
</dbReference>
<dbReference type="PATRIC" id="fig|1449976.3.peg.1775"/>
<reference evidence="3 4" key="1">
    <citation type="journal article" date="2014" name="BMC Genomics">
        <title>Complete genome sequence of producer of the glycopeptide antibiotic Aculeximycin Kutzneria albida DSM 43870T, a representative of minor genus of Pseudonocardiaceae.</title>
        <authorList>
            <person name="Rebets Y."/>
            <person name="Tokovenko B."/>
            <person name="Lushchyk I."/>
            <person name="Ruckert C."/>
            <person name="Zaburannyi N."/>
            <person name="Bechthold A."/>
            <person name="Kalinowski J."/>
            <person name="Luzhetskyy A."/>
        </authorList>
    </citation>
    <scope>NUCLEOTIDE SEQUENCE [LARGE SCALE GENOMIC DNA]</scope>
    <source>
        <strain evidence="3">DSM 43870</strain>
    </source>
</reference>
<keyword evidence="4" id="KW-1185">Reference proteome</keyword>
<dbReference type="Proteomes" id="UP000019225">
    <property type="component" value="Chromosome"/>
</dbReference>
<feature type="transmembrane region" description="Helical" evidence="1">
    <location>
        <begin position="140"/>
        <end position="159"/>
    </location>
</feature>
<dbReference type="STRING" id="1449976.KALB_1777"/>
<evidence type="ECO:0008006" key="5">
    <source>
        <dbReference type="Google" id="ProtNLM"/>
    </source>
</evidence>
<dbReference type="OrthoDB" id="3813056at2"/>
<dbReference type="AlphaFoldDB" id="W5W1X3"/>
<feature type="transmembrane region" description="Helical" evidence="1">
    <location>
        <begin position="166"/>
        <end position="187"/>
    </location>
</feature>
<gene>
    <name evidence="3" type="ORF">KALB_1777</name>
</gene>
<keyword evidence="1" id="KW-0472">Membrane</keyword>